<feature type="domain" description="SnoaL-like" evidence="1">
    <location>
        <begin position="5"/>
        <end position="77"/>
    </location>
</feature>
<comment type="caution">
    <text evidence="2">The sequence shown here is derived from an EMBL/GenBank/DDBJ whole genome shotgun (WGS) entry which is preliminary data.</text>
</comment>
<proteinExistence type="predicted"/>
<dbReference type="Pfam" id="PF12680">
    <property type="entry name" value="SnoaL_2"/>
    <property type="match status" value="1"/>
</dbReference>
<reference evidence="2 3" key="1">
    <citation type="submission" date="2020-07" db="EMBL/GenBank/DDBJ databases">
        <title>Sequencing the genomes of 1000 actinobacteria strains.</title>
        <authorList>
            <person name="Klenk H.-P."/>
        </authorList>
    </citation>
    <scope>NUCLEOTIDE SEQUENCE [LARGE SCALE GENOMIC DNA]</scope>
    <source>
        <strain evidence="2 3">DSM 22083</strain>
    </source>
</reference>
<name>A0A7Y9ICG5_9ACTN</name>
<dbReference type="InterPro" id="IPR032710">
    <property type="entry name" value="NTF2-like_dom_sf"/>
</dbReference>
<dbReference type="SUPFAM" id="SSF54427">
    <property type="entry name" value="NTF2-like"/>
    <property type="match status" value="1"/>
</dbReference>
<organism evidence="2 3">
    <name type="scientific">Microlunatus parietis</name>
    <dbReference type="NCBI Taxonomy" id="682979"/>
    <lineage>
        <taxon>Bacteria</taxon>
        <taxon>Bacillati</taxon>
        <taxon>Actinomycetota</taxon>
        <taxon>Actinomycetes</taxon>
        <taxon>Propionibacteriales</taxon>
        <taxon>Propionibacteriaceae</taxon>
        <taxon>Microlunatus</taxon>
    </lineage>
</organism>
<evidence type="ECO:0000259" key="1">
    <source>
        <dbReference type="Pfam" id="PF12680"/>
    </source>
</evidence>
<dbReference type="EMBL" id="JACCBU010000001">
    <property type="protein sequence ID" value="NYE74259.1"/>
    <property type="molecule type" value="Genomic_DNA"/>
</dbReference>
<dbReference type="Gene3D" id="3.10.450.50">
    <property type="match status" value="1"/>
</dbReference>
<keyword evidence="3" id="KW-1185">Reference proteome</keyword>
<dbReference type="AlphaFoldDB" id="A0A7Y9ICG5"/>
<protein>
    <recommendedName>
        <fullName evidence="1">SnoaL-like domain-containing protein</fullName>
    </recommendedName>
</protein>
<dbReference type="RefSeq" id="WP_179756433.1">
    <property type="nucleotide sequence ID" value="NZ_JACCBU010000001.1"/>
</dbReference>
<gene>
    <name evidence="2" type="ORF">BKA15_005588</name>
</gene>
<evidence type="ECO:0000313" key="3">
    <source>
        <dbReference type="Proteomes" id="UP000569914"/>
    </source>
</evidence>
<dbReference type="InterPro" id="IPR037401">
    <property type="entry name" value="SnoaL-like"/>
</dbReference>
<dbReference type="Proteomes" id="UP000569914">
    <property type="component" value="Unassembled WGS sequence"/>
</dbReference>
<sequence>MEAMQPAPDGARTVDRDACLEFWRTLAQDRGSRFEPEAVTIGGEHATIRWRLHFGAGLAESVRGVTLIRIRAGKIIEARGYVKS</sequence>
<evidence type="ECO:0000313" key="2">
    <source>
        <dbReference type="EMBL" id="NYE74259.1"/>
    </source>
</evidence>
<accession>A0A7Y9ICG5</accession>